<dbReference type="RefSeq" id="WP_098006282.1">
    <property type="nucleotide sequence ID" value="NZ_NVMX01000072.1"/>
</dbReference>
<organism evidence="1 2">
    <name type="scientific">Bacillus cereus</name>
    <dbReference type="NCBI Taxonomy" id="1396"/>
    <lineage>
        <taxon>Bacteria</taxon>
        <taxon>Bacillati</taxon>
        <taxon>Bacillota</taxon>
        <taxon>Bacilli</taxon>
        <taxon>Bacillales</taxon>
        <taxon>Bacillaceae</taxon>
        <taxon>Bacillus</taxon>
        <taxon>Bacillus cereus group</taxon>
    </lineage>
</organism>
<dbReference type="GO" id="GO:0005737">
    <property type="term" value="C:cytoplasm"/>
    <property type="evidence" value="ECO:0007669"/>
    <property type="project" value="TreeGrafter"/>
</dbReference>
<dbReference type="GO" id="GO:0016791">
    <property type="term" value="F:phosphatase activity"/>
    <property type="evidence" value="ECO:0007669"/>
    <property type="project" value="TreeGrafter"/>
</dbReference>
<dbReference type="InterPro" id="IPR029052">
    <property type="entry name" value="Metallo-depent_PP-like"/>
</dbReference>
<evidence type="ECO:0000313" key="1">
    <source>
        <dbReference type="EMBL" id="PDZ95033.1"/>
    </source>
</evidence>
<reference evidence="1 2" key="1">
    <citation type="submission" date="2017-09" db="EMBL/GenBank/DDBJ databases">
        <title>Large-scale bioinformatics analysis of Bacillus genomes uncovers conserved roles of natural products in bacterial physiology.</title>
        <authorList>
            <consortium name="Agbiome Team Llc"/>
            <person name="Bleich R.M."/>
            <person name="Grubbs K.J."/>
            <person name="Santa Maria K.C."/>
            <person name="Allen S.E."/>
            <person name="Farag S."/>
            <person name="Shank E.A."/>
            <person name="Bowers A."/>
        </authorList>
    </citation>
    <scope>NUCLEOTIDE SEQUENCE [LARGE SCALE GENOMIC DNA]</scope>
    <source>
        <strain evidence="1 2">AFS092789</strain>
    </source>
</reference>
<dbReference type="PANTHER" id="PTHR42850:SF7">
    <property type="entry name" value="BIS(5'-NUCLEOSYL)-TETRAPHOSPHATASE PRPE [ASYMMETRICAL]"/>
    <property type="match status" value="1"/>
</dbReference>
<dbReference type="InterPro" id="IPR050126">
    <property type="entry name" value="Ap4A_hydrolase"/>
</dbReference>
<evidence type="ECO:0000313" key="2">
    <source>
        <dbReference type="Proteomes" id="UP000219922"/>
    </source>
</evidence>
<dbReference type="EMBL" id="NVMX01000072">
    <property type="protein sequence ID" value="PDZ95033.1"/>
    <property type="molecule type" value="Genomic_DNA"/>
</dbReference>
<proteinExistence type="predicted"/>
<sequence>MMKISTGEGLDILGDGHGCLKERIDLLEQAGYIKGDDGLYRHPKGRKLVYLNDEANKGYSKDERILYGEFPSIAMMQMMKQHVEEGLAYAVTSNNNEKICKYLDPSIINTEHLEAMDFAIEMNQFEIKYGAKEREKLGNELYLFCKSLPSYIIVENEQGETSAVITHAGILDEMIGKDSADIRKFCAWGGTAANIKNWVELHKYEFLIIWGHKPQREPKIQNNTINIDTGGYFGNYLTMLRFPEMNFIKQKVETSYETYEDEE</sequence>
<dbReference type="PANTHER" id="PTHR42850">
    <property type="entry name" value="METALLOPHOSPHOESTERASE"/>
    <property type="match status" value="1"/>
</dbReference>
<dbReference type="SUPFAM" id="SSF56300">
    <property type="entry name" value="Metallo-dependent phosphatases"/>
    <property type="match status" value="1"/>
</dbReference>
<name>A0A9X6SUJ6_BACCE</name>
<gene>
    <name evidence="1" type="ORF">CON36_30575</name>
</gene>
<comment type="caution">
    <text evidence="1">The sequence shown here is derived from an EMBL/GenBank/DDBJ whole genome shotgun (WGS) entry which is preliminary data.</text>
</comment>
<protein>
    <submittedName>
        <fullName evidence="1">Uncharacterized protein</fullName>
    </submittedName>
</protein>
<dbReference type="Gene3D" id="3.60.21.10">
    <property type="match status" value="1"/>
</dbReference>
<dbReference type="Proteomes" id="UP000219922">
    <property type="component" value="Unassembled WGS sequence"/>
</dbReference>
<accession>A0A9X6SUJ6</accession>
<dbReference type="AlphaFoldDB" id="A0A9X6SUJ6"/>